<dbReference type="AlphaFoldDB" id="A0AAV4U0A8"/>
<dbReference type="EMBL" id="BPLR01012084">
    <property type="protein sequence ID" value="GIY51199.1"/>
    <property type="molecule type" value="Genomic_DNA"/>
</dbReference>
<gene>
    <name evidence="1" type="ORF">CEXT_603301</name>
</gene>
<reference evidence="1 2" key="1">
    <citation type="submission" date="2021-06" db="EMBL/GenBank/DDBJ databases">
        <title>Caerostris extrusa draft genome.</title>
        <authorList>
            <person name="Kono N."/>
            <person name="Arakawa K."/>
        </authorList>
    </citation>
    <scope>NUCLEOTIDE SEQUENCE [LARGE SCALE GENOMIC DNA]</scope>
</reference>
<evidence type="ECO:0000313" key="2">
    <source>
        <dbReference type="Proteomes" id="UP001054945"/>
    </source>
</evidence>
<comment type="caution">
    <text evidence="1">The sequence shown here is derived from an EMBL/GenBank/DDBJ whole genome shotgun (WGS) entry which is preliminary data.</text>
</comment>
<sequence length="250" mass="28198">MCSLGEPNALIYSPTSLKRYVYRNPIFRCQVRILGNPPSRGDSGIRKCYSDMEKENDITHLLLETASPTNIDDFIVPSLHVAWEKKNHKNPKKSFEDLDRCLVTLPQTSKCLLILGARTFTLYVGIYSQCMFPTSNSYLIITLGEPFQEDDPTEEVRGGSRAPSVGVGKHRVPAEDQRCHGLPFECVPAWIQHNTNALKRHRVCVVEAASHRCGDEAAEVVDQIVVRYFQSQTREMHDQSPVVLRIRGTG</sequence>
<protein>
    <submittedName>
        <fullName evidence="1">Uncharacterized protein</fullName>
    </submittedName>
</protein>
<organism evidence="1 2">
    <name type="scientific">Caerostris extrusa</name>
    <name type="common">Bark spider</name>
    <name type="synonym">Caerostris bankana</name>
    <dbReference type="NCBI Taxonomy" id="172846"/>
    <lineage>
        <taxon>Eukaryota</taxon>
        <taxon>Metazoa</taxon>
        <taxon>Ecdysozoa</taxon>
        <taxon>Arthropoda</taxon>
        <taxon>Chelicerata</taxon>
        <taxon>Arachnida</taxon>
        <taxon>Araneae</taxon>
        <taxon>Araneomorphae</taxon>
        <taxon>Entelegynae</taxon>
        <taxon>Araneoidea</taxon>
        <taxon>Araneidae</taxon>
        <taxon>Caerostris</taxon>
    </lineage>
</organism>
<name>A0AAV4U0A8_CAEEX</name>
<proteinExistence type="predicted"/>
<accession>A0AAV4U0A8</accession>
<dbReference type="Proteomes" id="UP001054945">
    <property type="component" value="Unassembled WGS sequence"/>
</dbReference>
<evidence type="ECO:0000313" key="1">
    <source>
        <dbReference type="EMBL" id="GIY51199.1"/>
    </source>
</evidence>
<keyword evidence="2" id="KW-1185">Reference proteome</keyword>